<evidence type="ECO:0000313" key="1">
    <source>
        <dbReference type="EMBL" id="QHT08829.1"/>
    </source>
</evidence>
<sequence>MIARSLAKVLENREMNVTGNTWTFLAIQKRATKYPSSYFKPIEKKKSVQKNIWIVANQPSTSTWGTNVEMSSF</sequence>
<proteinExistence type="predicted"/>
<dbReference type="EMBL" id="MN739502">
    <property type="protein sequence ID" value="QHT08829.1"/>
    <property type="molecule type" value="Genomic_DNA"/>
</dbReference>
<accession>A0A6C0CYR5</accession>
<organism evidence="1">
    <name type="scientific">viral metagenome</name>
    <dbReference type="NCBI Taxonomy" id="1070528"/>
    <lineage>
        <taxon>unclassified sequences</taxon>
        <taxon>metagenomes</taxon>
        <taxon>organismal metagenomes</taxon>
    </lineage>
</organism>
<reference evidence="1" key="1">
    <citation type="journal article" date="2020" name="Nature">
        <title>Giant virus diversity and host interactions through global metagenomics.</title>
        <authorList>
            <person name="Schulz F."/>
            <person name="Roux S."/>
            <person name="Paez-Espino D."/>
            <person name="Jungbluth S."/>
            <person name="Walsh D.A."/>
            <person name="Denef V.J."/>
            <person name="McMahon K.D."/>
            <person name="Konstantinidis K.T."/>
            <person name="Eloe-Fadrosh E.A."/>
            <person name="Kyrpides N.C."/>
            <person name="Woyke T."/>
        </authorList>
    </citation>
    <scope>NUCLEOTIDE SEQUENCE</scope>
    <source>
        <strain evidence="1">GVMAG-M-3300023109-53</strain>
    </source>
</reference>
<dbReference type="AlphaFoldDB" id="A0A6C0CYR5"/>
<protein>
    <submittedName>
        <fullName evidence="1">Uncharacterized protein</fullName>
    </submittedName>
</protein>
<name>A0A6C0CYR5_9ZZZZ</name>